<feature type="domain" description="N-acetyltransferase" evidence="3">
    <location>
        <begin position="285"/>
        <end position="439"/>
    </location>
</feature>
<sequence>MYTSSRSLLKASRRFEWLYSIVMAVYSGDPPLLLSLGLNQWPMPLFVGSSGASTVVCQAFILNRYCNLTTTRRKFVACAIGLVILITVGVEPGVQPSALSSVMLQLLVWRFRLRYSQSVDLYNVKIVDANLVASKAIFRLNIKLECSATIRTISSVVVYILRNGAGGTLLANWSRRRLGVQIIEKSPVFPYRPFPPLHRTMASEKSAQPLTTPRPGVSIRYCRPDDIQAIRKLPVLLPESLSQDGQNPTHCYSPTLFCSSAPSMLADAIYIGGSLHASVGAYINSAIATSFKSDLENPVAYYELVPAKIGDATSEYVPSGVKAFWIAEAVSASTGKTEIVGTISLDTSSSHKKVAGTGELCRMFVSPYHRRLGIGATLMDACEARARQFGLDTMVLNTTPNQRAAINMYERAGYKFYKSRDLPSGWGTMKLLDYGKDLSL</sequence>
<keyword evidence="2" id="KW-0812">Transmembrane</keyword>
<dbReference type="Pfam" id="PF00583">
    <property type="entry name" value="Acetyltransf_1"/>
    <property type="match status" value="1"/>
</dbReference>
<dbReference type="AlphaFoldDB" id="A0A8H5FJ93"/>
<evidence type="ECO:0000259" key="3">
    <source>
        <dbReference type="PROSITE" id="PS51186"/>
    </source>
</evidence>
<evidence type="ECO:0000313" key="4">
    <source>
        <dbReference type="EMBL" id="KAF5338834.1"/>
    </source>
</evidence>
<keyword evidence="1" id="KW-0808">Transferase</keyword>
<dbReference type="Gene3D" id="3.40.630.30">
    <property type="match status" value="1"/>
</dbReference>
<feature type="transmembrane region" description="Helical" evidence="2">
    <location>
        <begin position="75"/>
        <end position="94"/>
    </location>
</feature>
<dbReference type="OrthoDB" id="41532at2759"/>
<dbReference type="Proteomes" id="UP000559256">
    <property type="component" value="Unassembled WGS sequence"/>
</dbReference>
<dbReference type="InterPro" id="IPR016181">
    <property type="entry name" value="Acyl_CoA_acyltransferase"/>
</dbReference>
<dbReference type="InterPro" id="IPR000182">
    <property type="entry name" value="GNAT_dom"/>
</dbReference>
<keyword evidence="2" id="KW-1133">Transmembrane helix</keyword>
<evidence type="ECO:0000256" key="1">
    <source>
        <dbReference type="ARBA" id="ARBA00022679"/>
    </source>
</evidence>
<protein>
    <recommendedName>
        <fullName evidence="3">N-acetyltransferase domain-containing protein</fullName>
    </recommendedName>
</protein>
<reference evidence="4 5" key="1">
    <citation type="journal article" date="2020" name="ISME J.">
        <title>Uncovering the hidden diversity of litter-decomposition mechanisms in mushroom-forming fungi.</title>
        <authorList>
            <person name="Floudas D."/>
            <person name="Bentzer J."/>
            <person name="Ahren D."/>
            <person name="Johansson T."/>
            <person name="Persson P."/>
            <person name="Tunlid A."/>
        </authorList>
    </citation>
    <scope>NUCLEOTIDE SEQUENCE [LARGE SCALE GENOMIC DNA]</scope>
    <source>
        <strain evidence="4 5">CBS 291.85</strain>
    </source>
</reference>
<keyword evidence="2" id="KW-0472">Membrane</keyword>
<dbReference type="EMBL" id="JAACJM010000191">
    <property type="protein sequence ID" value="KAF5338834.1"/>
    <property type="molecule type" value="Genomic_DNA"/>
</dbReference>
<proteinExistence type="predicted"/>
<dbReference type="CDD" id="cd04301">
    <property type="entry name" value="NAT_SF"/>
    <property type="match status" value="1"/>
</dbReference>
<organism evidence="4 5">
    <name type="scientific">Tetrapyrgos nigripes</name>
    <dbReference type="NCBI Taxonomy" id="182062"/>
    <lineage>
        <taxon>Eukaryota</taxon>
        <taxon>Fungi</taxon>
        <taxon>Dikarya</taxon>
        <taxon>Basidiomycota</taxon>
        <taxon>Agaricomycotina</taxon>
        <taxon>Agaricomycetes</taxon>
        <taxon>Agaricomycetidae</taxon>
        <taxon>Agaricales</taxon>
        <taxon>Marasmiineae</taxon>
        <taxon>Marasmiaceae</taxon>
        <taxon>Tetrapyrgos</taxon>
    </lineage>
</organism>
<dbReference type="PANTHER" id="PTHR13947">
    <property type="entry name" value="GNAT FAMILY N-ACETYLTRANSFERASE"/>
    <property type="match status" value="1"/>
</dbReference>
<evidence type="ECO:0000256" key="2">
    <source>
        <dbReference type="SAM" id="Phobius"/>
    </source>
</evidence>
<name>A0A8H5FJ93_9AGAR</name>
<dbReference type="GO" id="GO:0008080">
    <property type="term" value="F:N-acetyltransferase activity"/>
    <property type="evidence" value="ECO:0007669"/>
    <property type="project" value="InterPro"/>
</dbReference>
<gene>
    <name evidence="4" type="ORF">D9758_012078</name>
</gene>
<dbReference type="SUPFAM" id="SSF55729">
    <property type="entry name" value="Acyl-CoA N-acyltransferases (Nat)"/>
    <property type="match status" value="1"/>
</dbReference>
<evidence type="ECO:0000313" key="5">
    <source>
        <dbReference type="Proteomes" id="UP000559256"/>
    </source>
</evidence>
<dbReference type="PROSITE" id="PS51186">
    <property type="entry name" value="GNAT"/>
    <property type="match status" value="1"/>
</dbReference>
<accession>A0A8H5FJ93</accession>
<feature type="transmembrane region" description="Helical" evidence="2">
    <location>
        <begin position="44"/>
        <end position="63"/>
    </location>
</feature>
<dbReference type="PANTHER" id="PTHR13947:SF37">
    <property type="entry name" value="LD18367P"/>
    <property type="match status" value="1"/>
</dbReference>
<dbReference type="InterPro" id="IPR050769">
    <property type="entry name" value="NAT_camello-type"/>
</dbReference>
<keyword evidence="5" id="KW-1185">Reference proteome</keyword>
<comment type="caution">
    <text evidence="4">The sequence shown here is derived from an EMBL/GenBank/DDBJ whole genome shotgun (WGS) entry which is preliminary data.</text>
</comment>